<reference evidence="1" key="1">
    <citation type="submission" date="2022-07" db="EMBL/GenBank/DDBJ databases">
        <title>Genome Sequence of Lecanicillium saksenae.</title>
        <authorList>
            <person name="Buettner E."/>
        </authorList>
    </citation>
    <scope>NUCLEOTIDE SEQUENCE</scope>
    <source>
        <strain evidence="1">VT-O1</strain>
    </source>
</reference>
<evidence type="ECO:0000313" key="2">
    <source>
        <dbReference type="Proteomes" id="UP001148737"/>
    </source>
</evidence>
<gene>
    <name evidence="1" type="ORF">NLG97_g10884</name>
</gene>
<evidence type="ECO:0000313" key="1">
    <source>
        <dbReference type="EMBL" id="KAJ3472567.1"/>
    </source>
</evidence>
<dbReference type="Proteomes" id="UP001148737">
    <property type="component" value="Unassembled WGS sequence"/>
</dbReference>
<comment type="caution">
    <text evidence="1">The sequence shown here is derived from an EMBL/GenBank/DDBJ whole genome shotgun (WGS) entry which is preliminary data.</text>
</comment>
<proteinExistence type="predicted"/>
<sequence>MSKPDDLPPMQYRFLGKSGLQVSAISLGGWLTYGGHVDREGTQACMKAAYDCGVNFFDCAEQYSAGESEIVMGEAIKSDGVD</sequence>
<dbReference type="EMBL" id="JANAKD010003019">
    <property type="protein sequence ID" value="KAJ3472567.1"/>
    <property type="molecule type" value="Genomic_DNA"/>
</dbReference>
<keyword evidence="2" id="KW-1185">Reference proteome</keyword>
<organism evidence="1 2">
    <name type="scientific">Lecanicillium saksenae</name>
    <dbReference type="NCBI Taxonomy" id="468837"/>
    <lineage>
        <taxon>Eukaryota</taxon>
        <taxon>Fungi</taxon>
        <taxon>Dikarya</taxon>
        <taxon>Ascomycota</taxon>
        <taxon>Pezizomycotina</taxon>
        <taxon>Sordariomycetes</taxon>
        <taxon>Hypocreomycetidae</taxon>
        <taxon>Hypocreales</taxon>
        <taxon>Cordycipitaceae</taxon>
        <taxon>Lecanicillium</taxon>
    </lineage>
</organism>
<protein>
    <submittedName>
        <fullName evidence="1">Uncharacterized protein</fullName>
    </submittedName>
</protein>
<accession>A0ACC1QC46</accession>
<name>A0ACC1QC46_9HYPO</name>